<dbReference type="Pfam" id="PF05228">
    <property type="entry name" value="CHASE4"/>
    <property type="match status" value="1"/>
</dbReference>
<dbReference type="InterPro" id="IPR016137">
    <property type="entry name" value="RGS"/>
</dbReference>
<evidence type="ECO:0000256" key="1">
    <source>
        <dbReference type="SAM" id="MobiDB-lite"/>
    </source>
</evidence>
<keyword evidence="2" id="KW-0812">Transmembrane</keyword>
<dbReference type="GeneID" id="8857257"/>
<dbReference type="Gene3D" id="6.10.340.10">
    <property type="match status" value="1"/>
</dbReference>
<evidence type="ECO:0000256" key="2">
    <source>
        <dbReference type="SAM" id="Phobius"/>
    </source>
</evidence>
<keyword evidence="6" id="KW-1185">Reference proteome</keyword>
<dbReference type="InterPro" id="IPR003660">
    <property type="entry name" value="HAMP_dom"/>
</dbReference>
<keyword evidence="2" id="KW-0472">Membrane</keyword>
<dbReference type="PROSITE" id="PS50132">
    <property type="entry name" value="RGS"/>
    <property type="match status" value="1"/>
</dbReference>
<dbReference type="CDD" id="cd07440">
    <property type="entry name" value="RGS"/>
    <property type="match status" value="1"/>
</dbReference>
<proteinExistence type="predicted"/>
<dbReference type="GO" id="GO:0016020">
    <property type="term" value="C:membrane"/>
    <property type="evidence" value="ECO:0007669"/>
    <property type="project" value="InterPro"/>
</dbReference>
<name>D2W0L7_NAEGR</name>
<dbReference type="EMBL" id="GG738919">
    <property type="protein sequence ID" value="EFC37311.1"/>
    <property type="molecule type" value="Genomic_DNA"/>
</dbReference>
<dbReference type="InterPro" id="IPR036305">
    <property type="entry name" value="RGS_sf"/>
</dbReference>
<dbReference type="GO" id="GO:0007165">
    <property type="term" value="P:signal transduction"/>
    <property type="evidence" value="ECO:0007669"/>
    <property type="project" value="InterPro"/>
</dbReference>
<dbReference type="OMA" id="MVFGRYQ"/>
<feature type="domain" description="RGS" evidence="3">
    <location>
        <begin position="695"/>
        <end position="805"/>
    </location>
</feature>
<gene>
    <name evidence="5" type="ORF">NAEGRDRAFT_74903</name>
</gene>
<feature type="region of interest" description="Disordered" evidence="1">
    <location>
        <begin position="812"/>
        <end position="844"/>
    </location>
</feature>
<dbReference type="PROSITE" id="PS50885">
    <property type="entry name" value="HAMP"/>
    <property type="match status" value="1"/>
</dbReference>
<organism evidence="6">
    <name type="scientific">Naegleria gruberi</name>
    <name type="common">Amoeba</name>
    <dbReference type="NCBI Taxonomy" id="5762"/>
    <lineage>
        <taxon>Eukaryota</taxon>
        <taxon>Discoba</taxon>
        <taxon>Heterolobosea</taxon>
        <taxon>Tetramitia</taxon>
        <taxon>Eutetramitia</taxon>
        <taxon>Vahlkampfiidae</taxon>
        <taxon>Naegleria</taxon>
    </lineage>
</organism>
<dbReference type="Proteomes" id="UP000006671">
    <property type="component" value="Unassembled WGS sequence"/>
</dbReference>
<protein>
    <submittedName>
        <fullName evidence="5">Predicted protein</fullName>
    </submittedName>
</protein>
<reference evidence="5 6" key="1">
    <citation type="journal article" date="2010" name="Cell">
        <title>The genome of Naegleria gruberi illuminates early eukaryotic versatility.</title>
        <authorList>
            <person name="Fritz-Laylin L.K."/>
            <person name="Prochnik S.E."/>
            <person name="Ginger M.L."/>
            <person name="Dacks J.B."/>
            <person name="Carpenter M.L."/>
            <person name="Field M.C."/>
            <person name="Kuo A."/>
            <person name="Paredez A."/>
            <person name="Chapman J."/>
            <person name="Pham J."/>
            <person name="Shu S."/>
            <person name="Neupane R."/>
            <person name="Cipriano M."/>
            <person name="Mancuso J."/>
            <person name="Tu H."/>
            <person name="Salamov A."/>
            <person name="Lindquist E."/>
            <person name="Shapiro H."/>
            <person name="Lucas S."/>
            <person name="Grigoriev I.V."/>
            <person name="Cande W.Z."/>
            <person name="Fulton C."/>
            <person name="Rokhsar D.S."/>
            <person name="Dawson S.C."/>
        </authorList>
    </citation>
    <scope>NUCLEOTIDE SEQUENCE [LARGE SCALE GENOMIC DNA]</scope>
    <source>
        <strain evidence="5 6">NEG-M</strain>
    </source>
</reference>
<dbReference type="Pfam" id="PF00615">
    <property type="entry name" value="RGS"/>
    <property type="match status" value="1"/>
</dbReference>
<dbReference type="KEGG" id="ngr:NAEGRDRAFT_74903"/>
<keyword evidence="2" id="KW-1133">Transmembrane helix</keyword>
<dbReference type="SUPFAM" id="SSF48097">
    <property type="entry name" value="Regulator of G-protein signaling, RGS"/>
    <property type="match status" value="1"/>
</dbReference>
<dbReference type="OrthoDB" id="10344429at2759"/>
<evidence type="ECO:0000313" key="6">
    <source>
        <dbReference type="Proteomes" id="UP000006671"/>
    </source>
</evidence>
<feature type="domain" description="HAMP" evidence="4">
    <location>
        <begin position="500"/>
        <end position="528"/>
    </location>
</feature>
<dbReference type="PANTHER" id="PTHR10845:SF192">
    <property type="entry name" value="DOUBLE HIT, ISOFORM B"/>
    <property type="match status" value="1"/>
</dbReference>
<sequence>MVVDNSDSRTSLRVNESELRVPSAELLEMDSNMSSFSGSFDIAIGGGGNKQYEDNYDERSTTRSHSNSTAKEKAISVLQKKFDIKNLFNNEEMEKRDKVGWLNSIRFKTLTILLLLFFVTVLACLVILIVAFHLSYTRVEYNSVVEASVRVSRGIHEYYSGLYVKLLEYAPWDSTLNLFVNVTYEDGTTIEPSPELVDQYFTNNIFCSYMSNVNLSLVALYYLNGTKLRSMACFNSTLEESLPEELENLSPDHYLIKDMSVTSTRRATYMKPSSNNVNHSNDMLMLVAMPVLSSDYSSESGGVMVFGRYQNADAIHALTTKTQLCISFYNYNSSSDQLVVEKSTSTSAKQFDSVVSSSEALQVDVEDDSWVLQSAIYVSTFDSADAVATTNRYCYSTKTKNSGMTPEAIDGERMSAYQIMSDINGEKTILVRTDMSRKIYTNGINSFLITWGVMTVMLIILSVAVMAFIELVVLRRMVRLTNSVVKITNNWETVVMNGSRIPKYTQDEIGRLANRVNLMLGVLEKSYQHLQKDHENAQSLLDRTSLEEQKYRQVLNAISDFIITIDSKDGKILNYNTSFQAKIMTRVVNEATEKKVTNKAINEYFDSKPTMQELLGRMEDICSGTAKIWETNFVSRYNALIPIHVNCSKVKIVIDGGEIVDAFVLLARNMADQYELQKTIKTQQEQFSEQRMNFEFDYYWKNKEMKEKLRIFCINEKSYENCLFLEEVEAYRKIKRTHNRVKKQQEIIAKFLTKDAKYELNISKEEEFTIVSKIRDGYGQIDLLDKLFSIVRGMFYRDTFQRFLKELDQENESTTSSSGLDVDETSDTISSSTSFTDFTGPTDK</sequence>
<feature type="transmembrane region" description="Helical" evidence="2">
    <location>
        <begin position="112"/>
        <end position="134"/>
    </location>
</feature>
<dbReference type="AlphaFoldDB" id="D2W0L7"/>
<dbReference type="VEuPathDB" id="AmoebaDB:NAEGRDRAFT_74903"/>
<dbReference type="InterPro" id="IPR007892">
    <property type="entry name" value="CHASE4"/>
</dbReference>
<feature type="compositionally biased region" description="Low complexity" evidence="1">
    <location>
        <begin position="827"/>
        <end position="844"/>
    </location>
</feature>
<dbReference type="RefSeq" id="XP_002670055.1">
    <property type="nucleotide sequence ID" value="XM_002670009.1"/>
</dbReference>
<dbReference type="InterPro" id="IPR044926">
    <property type="entry name" value="RGS_subdomain_2"/>
</dbReference>
<dbReference type="InParanoid" id="D2W0L7"/>
<dbReference type="Gene3D" id="1.10.167.10">
    <property type="entry name" value="Regulator of G-protein Signalling 4, domain 2"/>
    <property type="match status" value="1"/>
</dbReference>
<evidence type="ECO:0000259" key="4">
    <source>
        <dbReference type="PROSITE" id="PS50885"/>
    </source>
</evidence>
<accession>D2W0L7</accession>
<evidence type="ECO:0000259" key="3">
    <source>
        <dbReference type="PROSITE" id="PS50132"/>
    </source>
</evidence>
<dbReference type="PANTHER" id="PTHR10845">
    <property type="entry name" value="REGULATOR OF G PROTEIN SIGNALING"/>
    <property type="match status" value="1"/>
</dbReference>
<evidence type="ECO:0000313" key="5">
    <source>
        <dbReference type="EMBL" id="EFC37311.1"/>
    </source>
</evidence>
<dbReference type="Gene3D" id="3.30.450.20">
    <property type="entry name" value="PAS domain"/>
    <property type="match status" value="1"/>
</dbReference>
<feature type="transmembrane region" description="Helical" evidence="2">
    <location>
        <begin position="448"/>
        <end position="473"/>
    </location>
</feature>